<keyword evidence="1 5" id="KW-0808">Transferase</keyword>
<dbReference type="PANTHER" id="PTHR46401:SF2">
    <property type="entry name" value="GLYCOSYLTRANSFERASE WBBK-RELATED"/>
    <property type="match status" value="1"/>
</dbReference>
<dbReference type="Proteomes" id="UP000476332">
    <property type="component" value="Unassembled WGS sequence"/>
</dbReference>
<dbReference type="GO" id="GO:0016757">
    <property type="term" value="F:glycosyltransferase activity"/>
    <property type="evidence" value="ECO:0007669"/>
    <property type="project" value="InterPro"/>
</dbReference>
<dbReference type="Pfam" id="PF00534">
    <property type="entry name" value="Glycos_transf_1"/>
    <property type="match status" value="1"/>
</dbReference>
<evidence type="ECO:0000313" key="5">
    <source>
        <dbReference type="EMBL" id="NDV89018.1"/>
    </source>
</evidence>
<feature type="domain" description="Glycosyl transferase family 1" evidence="2">
    <location>
        <begin position="252"/>
        <end position="341"/>
    </location>
</feature>
<organism evidence="5 6">
    <name type="scientific">Aurantimonas aggregata</name>
    <dbReference type="NCBI Taxonomy" id="2047720"/>
    <lineage>
        <taxon>Bacteria</taxon>
        <taxon>Pseudomonadati</taxon>
        <taxon>Pseudomonadota</taxon>
        <taxon>Alphaproteobacteria</taxon>
        <taxon>Hyphomicrobiales</taxon>
        <taxon>Aurantimonadaceae</taxon>
        <taxon>Aurantimonas</taxon>
    </lineage>
</organism>
<name>A0A6L9MNQ4_9HYPH</name>
<proteinExistence type="predicted"/>
<feature type="domain" description="Spore protein YkvP/CgeB glycosyl transferase-like" evidence="4">
    <location>
        <begin position="581"/>
        <end position="731"/>
    </location>
</feature>
<dbReference type="PANTHER" id="PTHR46401">
    <property type="entry name" value="GLYCOSYLTRANSFERASE WBBK-RELATED"/>
    <property type="match status" value="1"/>
</dbReference>
<feature type="domain" description="Glycosyltransferase subfamily 4-like N-terminal" evidence="3">
    <location>
        <begin position="19"/>
        <end position="187"/>
    </location>
</feature>
<accession>A0A6L9MNQ4</accession>
<evidence type="ECO:0000259" key="4">
    <source>
        <dbReference type="Pfam" id="PF13524"/>
    </source>
</evidence>
<sequence length="749" mass="83001">MSGAGAGQPRHVLMTTDSVGGVWRYSVDLARALNAAGTRVLLVNVGPEPSDAQRREVATLQQTRLTVLDEKLDWMAERRDELAAIPRRLSRLAEAEAVDLLHLNLPSQACGIRTDLPIVVVSHSCVPTWWDALRREALPDEWRWLFDMNREGLRRADRVLAPTQAHAEALTRVYGTAGNLAIVPNAVEGLCGQPQAMREPFVLAAARWWDEGKNAVVLDQFAERVSWPVRAAGACHGGNGQSFRFSRAEELGPLPGDEVRRLMARAAIFVSPSLYEPFGLAALEAAEAGAALVMADIPTYRELWRDAALFADPRDPSAFADAVEALIADQERRTALATAGRGRAAQFTPKQQMRALQAAYRPLARRTPPPNRCMRAEPMRFVFYTHSLVSDWNHGNAHFLRGIMRELVARGHDAEALEPEDSWSRTNLAEQQGEANVERFGRDFPELTSRTYGPGFDHATALAEADVVVVHEWTDPALVAEIGRLRRDGGRFALLFHDTHHRAVSDHQAIAGMALEDYDAVLAFGETLRRRYQADGWGRRVFTWHEAADDRLFRPLPAEPTGDLVWIGNWGDGERTKEIGEFLIEPARTLGLSGVVHGVRYPAEGIEALREAGLDYRGWIANADVPAAFASHRFTMHIPRRPYVEALPGIPTIRVFEALACGIPLISAPWRDEEDLFRTGSDYLVAADGAEMKSRIRDVLNDPDLAASLVASGLETIRARHTCRHRVDEFFAILSSLDGTQDIAREAAQ</sequence>
<dbReference type="Pfam" id="PF13439">
    <property type="entry name" value="Glyco_transf_4"/>
    <property type="match status" value="1"/>
</dbReference>
<dbReference type="InterPro" id="IPR001296">
    <property type="entry name" value="Glyco_trans_1"/>
</dbReference>
<dbReference type="AlphaFoldDB" id="A0A6L9MNQ4"/>
<gene>
    <name evidence="5" type="ORF">GTW51_20280</name>
</gene>
<dbReference type="InterPro" id="IPR055259">
    <property type="entry name" value="YkvP/CgeB_Glyco_trans-like"/>
</dbReference>
<dbReference type="Gene3D" id="3.40.50.2000">
    <property type="entry name" value="Glycogen Phosphorylase B"/>
    <property type="match status" value="4"/>
</dbReference>
<dbReference type="CDD" id="cd03801">
    <property type="entry name" value="GT4_PimA-like"/>
    <property type="match status" value="1"/>
</dbReference>
<evidence type="ECO:0000256" key="1">
    <source>
        <dbReference type="ARBA" id="ARBA00022679"/>
    </source>
</evidence>
<dbReference type="GO" id="GO:0009103">
    <property type="term" value="P:lipopolysaccharide biosynthetic process"/>
    <property type="evidence" value="ECO:0007669"/>
    <property type="project" value="TreeGrafter"/>
</dbReference>
<reference evidence="5 6" key="1">
    <citation type="submission" date="2020-01" db="EMBL/GenBank/DDBJ databases">
        <title>Genomes of bacteria type strains.</title>
        <authorList>
            <person name="Chen J."/>
            <person name="Zhu S."/>
            <person name="Chen J."/>
        </authorList>
    </citation>
    <scope>NUCLEOTIDE SEQUENCE [LARGE SCALE GENOMIC DNA]</scope>
    <source>
        <strain evidence="5 6">KCTC 52919</strain>
    </source>
</reference>
<evidence type="ECO:0000259" key="3">
    <source>
        <dbReference type="Pfam" id="PF13439"/>
    </source>
</evidence>
<evidence type="ECO:0000313" key="6">
    <source>
        <dbReference type="Proteomes" id="UP000476332"/>
    </source>
</evidence>
<dbReference type="EMBL" id="JAAAMJ010000025">
    <property type="protein sequence ID" value="NDV89018.1"/>
    <property type="molecule type" value="Genomic_DNA"/>
</dbReference>
<dbReference type="SUPFAM" id="SSF53756">
    <property type="entry name" value="UDP-Glycosyltransferase/glycogen phosphorylase"/>
    <property type="match status" value="2"/>
</dbReference>
<dbReference type="InterPro" id="IPR028098">
    <property type="entry name" value="Glyco_trans_4-like_N"/>
</dbReference>
<evidence type="ECO:0000259" key="2">
    <source>
        <dbReference type="Pfam" id="PF00534"/>
    </source>
</evidence>
<dbReference type="Pfam" id="PF13524">
    <property type="entry name" value="Glyco_trans_1_2"/>
    <property type="match status" value="1"/>
</dbReference>
<comment type="caution">
    <text evidence="5">The sequence shown here is derived from an EMBL/GenBank/DDBJ whole genome shotgun (WGS) entry which is preliminary data.</text>
</comment>
<protein>
    <submittedName>
        <fullName evidence="5">Glycosyltransferase</fullName>
    </submittedName>
</protein>
<keyword evidence="6" id="KW-1185">Reference proteome</keyword>